<dbReference type="PANTHER" id="PTHR43668:SF2">
    <property type="entry name" value="ALLANTOINASE"/>
    <property type="match status" value="1"/>
</dbReference>
<evidence type="ECO:0000313" key="4">
    <source>
        <dbReference type="Proteomes" id="UP001162131"/>
    </source>
</evidence>
<dbReference type="InterPro" id="IPR032466">
    <property type="entry name" value="Metal_Hydrolase"/>
</dbReference>
<evidence type="ECO:0000313" key="3">
    <source>
        <dbReference type="EMBL" id="CAG9335962.1"/>
    </source>
</evidence>
<protein>
    <recommendedName>
        <fullName evidence="2">Amidohydrolase-related domain-containing protein</fullName>
    </recommendedName>
</protein>
<organism evidence="3 4">
    <name type="scientific">Blepharisma stoltei</name>
    <dbReference type="NCBI Taxonomy" id="1481888"/>
    <lineage>
        <taxon>Eukaryota</taxon>
        <taxon>Sar</taxon>
        <taxon>Alveolata</taxon>
        <taxon>Ciliophora</taxon>
        <taxon>Postciliodesmatophora</taxon>
        <taxon>Heterotrichea</taxon>
        <taxon>Heterotrichida</taxon>
        <taxon>Blepharismidae</taxon>
        <taxon>Blepharisma</taxon>
    </lineage>
</organism>
<evidence type="ECO:0000256" key="1">
    <source>
        <dbReference type="SAM" id="MobiDB-lite"/>
    </source>
</evidence>
<evidence type="ECO:0000259" key="2">
    <source>
        <dbReference type="Pfam" id="PF01979"/>
    </source>
</evidence>
<proteinExistence type="predicted"/>
<dbReference type="GO" id="GO:0006145">
    <property type="term" value="P:purine nucleobase catabolic process"/>
    <property type="evidence" value="ECO:0007669"/>
    <property type="project" value="TreeGrafter"/>
</dbReference>
<dbReference type="InterPro" id="IPR011059">
    <property type="entry name" value="Metal-dep_hydrolase_composite"/>
</dbReference>
<dbReference type="EMBL" id="CAJZBQ010000063">
    <property type="protein sequence ID" value="CAG9335962.1"/>
    <property type="molecule type" value="Genomic_DNA"/>
</dbReference>
<reference evidence="3" key="1">
    <citation type="submission" date="2021-09" db="EMBL/GenBank/DDBJ databases">
        <authorList>
            <consortium name="AG Swart"/>
            <person name="Singh M."/>
            <person name="Singh A."/>
            <person name="Seah K."/>
            <person name="Emmerich C."/>
        </authorList>
    </citation>
    <scope>NUCLEOTIDE SEQUENCE</scope>
    <source>
        <strain evidence="3">ATCC30299</strain>
    </source>
</reference>
<name>A0AAU9KAA5_9CILI</name>
<dbReference type="SUPFAM" id="SSF51338">
    <property type="entry name" value="Composite domain of metallo-dependent hydrolases"/>
    <property type="match status" value="1"/>
</dbReference>
<dbReference type="Gene3D" id="3.20.20.140">
    <property type="entry name" value="Metal-dependent hydrolases"/>
    <property type="match status" value="2"/>
</dbReference>
<dbReference type="SUPFAM" id="SSF51556">
    <property type="entry name" value="Metallo-dependent hydrolases"/>
    <property type="match status" value="1"/>
</dbReference>
<dbReference type="GO" id="GO:0004038">
    <property type="term" value="F:allantoinase activity"/>
    <property type="evidence" value="ECO:0007669"/>
    <property type="project" value="TreeGrafter"/>
</dbReference>
<feature type="compositionally biased region" description="Low complexity" evidence="1">
    <location>
        <begin position="262"/>
        <end position="282"/>
    </location>
</feature>
<dbReference type="PANTHER" id="PTHR43668">
    <property type="entry name" value="ALLANTOINASE"/>
    <property type="match status" value="1"/>
</dbReference>
<dbReference type="InterPro" id="IPR050138">
    <property type="entry name" value="DHOase/Allantoinase_Hydrolase"/>
</dbReference>
<keyword evidence="4" id="KW-1185">Reference proteome</keyword>
<feature type="domain" description="Amidohydrolase-related" evidence="2">
    <location>
        <begin position="480"/>
        <end position="621"/>
    </location>
</feature>
<dbReference type="GO" id="GO:0005737">
    <property type="term" value="C:cytoplasm"/>
    <property type="evidence" value="ECO:0007669"/>
    <property type="project" value="TreeGrafter"/>
</dbReference>
<feature type="region of interest" description="Disordered" evidence="1">
    <location>
        <begin position="261"/>
        <end position="292"/>
    </location>
</feature>
<dbReference type="InterPro" id="IPR006680">
    <property type="entry name" value="Amidohydro-rel"/>
</dbReference>
<gene>
    <name evidence="3" type="ORF">BSTOLATCC_MIC65273</name>
</gene>
<dbReference type="AlphaFoldDB" id="A0AAU9KAA5"/>
<accession>A0AAU9KAA5</accession>
<dbReference type="Pfam" id="PF01979">
    <property type="entry name" value="Amidohydro_1"/>
    <property type="match status" value="1"/>
</dbReference>
<sequence>MAENDLHNQPILKAICSNNVVLEGRSKTIPAAILIKDEYIVEIIELLDTSQIPEIMPSYSEYTWISYGDLYISPGIIDLNACFNEEVSSELEGDALDSENPVNPSMIEDWEGYESGTKASISGGVTTVIESPSLARSTLTTLNDYLMKLNNLSNINLYCDIGFLAFIDPNSLSEISNLSRSGIVGFKVYMIPPFGDLKYFTTENLPLLFQEVSQYPKPLFIHPEKTSERFLYMSSPFRQYGLDRRKIRTMPAALLFAASLPEESSPTSSDSSSSSSSSSSGEGELEEKKKFEGKIKKESENFECLIKAEINTYSHSGNTIYNSEVKNPQETPEIPKFSINQTNFNNFRSPDFEQNFLKPTQIKPVNPELRRNSWRPPPIDCEKIEHPDQADYRVFLSNSPQQWETNGIQSVLSELKNFPNVKVHISSVSSANAVYAVRKAKLECPELSLTCETCGIYIHFSMNHIRDGDTRFKAHPPIREEKNRQLILDLLRMGSIDTVTSYHQPVKPALKNISNGDFQKAVSGVSSIGLTLQCCYGAIRNDPREDAVKLAQILSMKPAEIAGIEKVKGSIAVGKFADFFVWNPYETDVQNCQYMRHPSVSPFVGERLAGKVLVTYLRGKIAYREGEFFANGRAL</sequence>
<comment type="caution">
    <text evidence="3">The sequence shown here is derived from an EMBL/GenBank/DDBJ whole genome shotgun (WGS) entry which is preliminary data.</text>
</comment>
<dbReference type="Proteomes" id="UP001162131">
    <property type="component" value="Unassembled WGS sequence"/>
</dbReference>